<dbReference type="Pfam" id="PF18626">
    <property type="entry name" value="Gln_deamidase_2"/>
    <property type="match status" value="1"/>
</dbReference>
<keyword evidence="3" id="KW-1185">Reference proteome</keyword>
<dbReference type="Proteomes" id="UP000642748">
    <property type="component" value="Unassembled WGS sequence"/>
</dbReference>
<evidence type="ECO:0000313" key="2">
    <source>
        <dbReference type="EMBL" id="GIH15130.1"/>
    </source>
</evidence>
<accession>A0A8J3VQH3</accession>
<dbReference type="Gene3D" id="3.10.620.30">
    <property type="match status" value="1"/>
</dbReference>
<dbReference type="RefSeq" id="WP_203918775.1">
    <property type="nucleotide sequence ID" value="NZ_BONZ01000031.1"/>
</dbReference>
<sequence>MGYVIDASVQQPVDIYNPGTVANPVNTWVTVTEPVWVYRPQDPGTALVPVRILTGAMAGQVWWVPRNRLRADGNRYIGSPNQLTILAGAMSLEQFTAKDGILRPVPFQNPAEMCSERAELMALRLEYSGYLVNKIMLIDRSVLRPYTIYGNDPPDLSDRASVRWWYHIAPLVYLGNDSNPYVFDPSLLDGAGTARQWVAKMTTANVTVMTYEAMVQRLRQNPRWPASPNDNPWLVVAPPRTAGPPDLEDLEDVPATDEEMIAVCLKQATDSVPVRRAAAVLNVLLDHWRRAVYADGSKRDVPDPYPDYQKDLGGARDEFARLMPWTRDRLLADYPNLLVDVWGTFTGSGVEADIHDLFGRIGIDLRTVLQNWNTSSVLDAA</sequence>
<reference evidence="2" key="1">
    <citation type="submission" date="2021-01" db="EMBL/GenBank/DDBJ databases">
        <title>Whole genome shotgun sequence of Rugosimonospora africana NBRC 104875.</title>
        <authorList>
            <person name="Komaki H."/>
            <person name="Tamura T."/>
        </authorList>
    </citation>
    <scope>NUCLEOTIDE SEQUENCE</scope>
    <source>
        <strain evidence="2">NBRC 104875</strain>
    </source>
</reference>
<evidence type="ECO:0000259" key="1">
    <source>
        <dbReference type="Pfam" id="PF18626"/>
    </source>
</evidence>
<proteinExistence type="predicted"/>
<protein>
    <recommendedName>
        <fullName evidence="1">Protein glutaminase domain-containing protein</fullName>
    </recommendedName>
</protein>
<dbReference type="InterPro" id="IPR041325">
    <property type="entry name" value="Gln_deamidase_2"/>
</dbReference>
<comment type="caution">
    <text evidence="2">The sequence shown here is derived from an EMBL/GenBank/DDBJ whole genome shotgun (WGS) entry which is preliminary data.</text>
</comment>
<dbReference type="AlphaFoldDB" id="A0A8J3VQH3"/>
<organism evidence="2 3">
    <name type="scientific">Rugosimonospora africana</name>
    <dbReference type="NCBI Taxonomy" id="556532"/>
    <lineage>
        <taxon>Bacteria</taxon>
        <taxon>Bacillati</taxon>
        <taxon>Actinomycetota</taxon>
        <taxon>Actinomycetes</taxon>
        <taxon>Micromonosporales</taxon>
        <taxon>Micromonosporaceae</taxon>
        <taxon>Rugosimonospora</taxon>
    </lineage>
</organism>
<evidence type="ECO:0000313" key="3">
    <source>
        <dbReference type="Proteomes" id="UP000642748"/>
    </source>
</evidence>
<name>A0A8J3VQH3_9ACTN</name>
<gene>
    <name evidence="2" type="ORF">Raf01_33020</name>
</gene>
<dbReference type="EMBL" id="BONZ01000031">
    <property type="protein sequence ID" value="GIH15130.1"/>
    <property type="molecule type" value="Genomic_DNA"/>
</dbReference>
<feature type="domain" description="Protein glutaminase" evidence="1">
    <location>
        <begin position="102"/>
        <end position="201"/>
    </location>
</feature>